<comment type="caution">
    <text evidence="2">The sequence shown here is derived from an EMBL/GenBank/DDBJ whole genome shotgun (WGS) entry which is preliminary data.</text>
</comment>
<feature type="region of interest" description="Disordered" evidence="1">
    <location>
        <begin position="80"/>
        <end position="101"/>
    </location>
</feature>
<dbReference type="NCBIfam" id="NF042914">
    <property type="entry name" value="SAV915_dom"/>
    <property type="match status" value="1"/>
</dbReference>
<dbReference type="AlphaFoldDB" id="A0A7W9DTK4"/>
<dbReference type="EMBL" id="JACHBR010000002">
    <property type="protein sequence ID" value="MBB5630726.1"/>
    <property type="molecule type" value="Genomic_DNA"/>
</dbReference>
<protein>
    <recommendedName>
        <fullName evidence="4">SseB protein N-terminal domain-containing protein</fullName>
    </recommendedName>
</protein>
<dbReference type="RefSeq" id="WP_204070606.1">
    <property type="nucleotide sequence ID" value="NZ_BOOS01000053.1"/>
</dbReference>
<keyword evidence="3" id="KW-1185">Reference proteome</keyword>
<name>A0A7W9DTK4_9ACTN</name>
<proteinExistence type="predicted"/>
<sequence length="101" mass="10732">MRSETDPLLVVPVRGSSVVSLRLFRTAAGKKTAVAFSSPLALAKVLGAGHGWIRISEPALRRMLADLDVTGIVLDPAGTLPARTPARAPERRPAVRRVRAA</sequence>
<dbReference type="Proteomes" id="UP000588112">
    <property type="component" value="Unassembled WGS sequence"/>
</dbReference>
<accession>A0A7W9DTK4</accession>
<evidence type="ECO:0000313" key="2">
    <source>
        <dbReference type="EMBL" id="MBB5630726.1"/>
    </source>
</evidence>
<evidence type="ECO:0000313" key="3">
    <source>
        <dbReference type="Proteomes" id="UP000588112"/>
    </source>
</evidence>
<evidence type="ECO:0008006" key="4">
    <source>
        <dbReference type="Google" id="ProtNLM"/>
    </source>
</evidence>
<organism evidence="2 3">
    <name type="scientific">Sphaerisporangium krabiense</name>
    <dbReference type="NCBI Taxonomy" id="763782"/>
    <lineage>
        <taxon>Bacteria</taxon>
        <taxon>Bacillati</taxon>
        <taxon>Actinomycetota</taxon>
        <taxon>Actinomycetes</taxon>
        <taxon>Streptosporangiales</taxon>
        <taxon>Streptosporangiaceae</taxon>
        <taxon>Sphaerisporangium</taxon>
    </lineage>
</organism>
<dbReference type="InterPro" id="IPR049975">
    <property type="entry name" value="SAV_915-like_dom"/>
</dbReference>
<evidence type="ECO:0000256" key="1">
    <source>
        <dbReference type="SAM" id="MobiDB-lite"/>
    </source>
</evidence>
<reference evidence="2 3" key="1">
    <citation type="submission" date="2020-08" db="EMBL/GenBank/DDBJ databases">
        <title>Sequencing the genomes of 1000 actinobacteria strains.</title>
        <authorList>
            <person name="Klenk H.-P."/>
        </authorList>
    </citation>
    <scope>NUCLEOTIDE SEQUENCE [LARGE SCALE GENOMIC DNA]</scope>
    <source>
        <strain evidence="2 3">DSM 45790</strain>
    </source>
</reference>
<gene>
    <name evidence="2" type="ORF">BJ981_006490</name>
</gene>